<protein>
    <recommendedName>
        <fullName evidence="4">Sel1 repeat family protein</fullName>
    </recommendedName>
</protein>
<dbReference type="InterPro" id="IPR011990">
    <property type="entry name" value="TPR-like_helical_dom_sf"/>
</dbReference>
<dbReference type="AlphaFoldDB" id="A0A1J0ELD4"/>
<feature type="signal peptide" evidence="1">
    <location>
        <begin position="1"/>
        <end position="32"/>
    </location>
</feature>
<dbReference type="SUPFAM" id="SSF81901">
    <property type="entry name" value="HCP-like"/>
    <property type="match status" value="1"/>
</dbReference>
<dbReference type="Gene3D" id="1.25.40.10">
    <property type="entry name" value="Tetratricopeptide repeat domain"/>
    <property type="match status" value="1"/>
</dbReference>
<dbReference type="OrthoDB" id="6956013at2"/>
<evidence type="ECO:0000256" key="1">
    <source>
        <dbReference type="SAM" id="SignalP"/>
    </source>
</evidence>
<name>A0A1J0ELD4_9PSED</name>
<gene>
    <name evidence="2" type="ORF">BLL42_14490</name>
</gene>
<keyword evidence="1" id="KW-0732">Signal</keyword>
<organism evidence="2 3">
    <name type="scientific">Pseudomonas frederiksbergensis</name>
    <dbReference type="NCBI Taxonomy" id="104087"/>
    <lineage>
        <taxon>Bacteria</taxon>
        <taxon>Pseudomonadati</taxon>
        <taxon>Pseudomonadota</taxon>
        <taxon>Gammaproteobacteria</taxon>
        <taxon>Pseudomonadales</taxon>
        <taxon>Pseudomonadaceae</taxon>
        <taxon>Pseudomonas</taxon>
    </lineage>
</organism>
<dbReference type="Proteomes" id="UP000182567">
    <property type="component" value="Chromosome"/>
</dbReference>
<proteinExistence type="predicted"/>
<sequence>MSVVMTKNNRVRQFKLKCLALLAFGVCSGAFAAQSSTAQCPSDNFADFVKEFSTKPEVQQAFIASPVIEQTVVATESKPRVVQRKSKVLDLQSLVMLAPDNIAKSELSLQVQLPNQVLVRDHNGEVLKIFTFKHNDCWVLTRAEDWSLEAVLDVQYPKLKASPGERALKRGALYNQLGIDTESSASSQLYISALNSYLNGADQGSAEAAFAAAGISLSGQAPRLENAKILQLLESAAKSVPEAGVALADFYCDEGNYEETRACVNPEKSLGALVSSARLGSSDALIQLGGAYETGAIIPGDLPRAMACYQEADKKGNEAGARGVERLSTQGITANNSIHCL</sequence>
<reference evidence="3" key="1">
    <citation type="submission" date="2016-10" db="EMBL/GenBank/DDBJ databases">
        <title>Pseudomonas frederiksbergensis ERGS4:02 complete genome.</title>
        <authorList>
            <person name="Kumar R."/>
            <person name="Acharya V."/>
            <person name="Singh D."/>
        </authorList>
    </citation>
    <scope>NUCLEOTIDE SEQUENCE [LARGE SCALE GENOMIC DNA]</scope>
    <source>
        <strain evidence="3">ERGS4:02</strain>
    </source>
</reference>
<evidence type="ECO:0000313" key="2">
    <source>
        <dbReference type="EMBL" id="APC16881.1"/>
    </source>
</evidence>
<evidence type="ECO:0000313" key="3">
    <source>
        <dbReference type="Proteomes" id="UP000182567"/>
    </source>
</evidence>
<accession>A0A1J0ELD4</accession>
<feature type="chain" id="PRO_5009610914" description="Sel1 repeat family protein" evidence="1">
    <location>
        <begin position="33"/>
        <end position="341"/>
    </location>
</feature>
<dbReference type="EMBL" id="CP017886">
    <property type="protein sequence ID" value="APC16881.1"/>
    <property type="molecule type" value="Genomic_DNA"/>
</dbReference>
<evidence type="ECO:0008006" key="4">
    <source>
        <dbReference type="Google" id="ProtNLM"/>
    </source>
</evidence>